<dbReference type="KEGG" id="taa:NMY3_03032"/>
<dbReference type="RefSeq" id="WP_196816323.1">
    <property type="nucleotide sequence ID" value="NZ_CP012850.1"/>
</dbReference>
<organism evidence="2 3">
    <name type="scientific">Candidatus Nitrosocosmicus oleophilus</name>
    <dbReference type="NCBI Taxonomy" id="1353260"/>
    <lineage>
        <taxon>Archaea</taxon>
        <taxon>Nitrososphaerota</taxon>
        <taxon>Nitrososphaeria</taxon>
        <taxon>Nitrososphaerales</taxon>
        <taxon>Nitrososphaeraceae</taxon>
        <taxon>Candidatus Nitrosocosmicus</taxon>
    </lineage>
</organism>
<evidence type="ECO:0000256" key="1">
    <source>
        <dbReference type="SAM" id="MobiDB-lite"/>
    </source>
</evidence>
<dbReference type="Proteomes" id="UP000058925">
    <property type="component" value="Chromosome"/>
</dbReference>
<reference evidence="3" key="1">
    <citation type="submission" date="2015-10" db="EMBL/GenBank/DDBJ databases">
        <title>Niche specialization of a soil ammonia-oxidizing archaeon, Candidatus Nitrosocosmicus oleophilus.</title>
        <authorList>
            <person name="Jung M.-Y."/>
            <person name="Rhee S.-K."/>
        </authorList>
    </citation>
    <scope>NUCLEOTIDE SEQUENCE [LARGE SCALE GENOMIC DNA]</scope>
    <source>
        <strain evidence="3">MY3</strain>
    </source>
</reference>
<evidence type="ECO:0000313" key="2">
    <source>
        <dbReference type="EMBL" id="ALI37219.1"/>
    </source>
</evidence>
<proteinExistence type="predicted"/>
<dbReference type="AlphaFoldDB" id="A0A654M430"/>
<evidence type="ECO:0000313" key="3">
    <source>
        <dbReference type="Proteomes" id="UP000058925"/>
    </source>
</evidence>
<keyword evidence="3" id="KW-1185">Reference proteome</keyword>
<gene>
    <name evidence="2" type="ORF">NMY3_03032</name>
</gene>
<protein>
    <submittedName>
        <fullName evidence="2">Uncharacterized protein</fullName>
    </submittedName>
</protein>
<dbReference type="EMBL" id="CP012850">
    <property type="protein sequence ID" value="ALI37219.1"/>
    <property type="molecule type" value="Genomic_DNA"/>
</dbReference>
<feature type="compositionally biased region" description="Low complexity" evidence="1">
    <location>
        <begin position="46"/>
        <end position="62"/>
    </location>
</feature>
<feature type="region of interest" description="Disordered" evidence="1">
    <location>
        <begin position="41"/>
        <end position="62"/>
    </location>
</feature>
<accession>A0A654M430</accession>
<dbReference type="OrthoDB" id="386292at2157"/>
<name>A0A654M430_9ARCH</name>
<sequence>MYFKYYFLFAIILGMMGYYAVSNIIPSTAFSIEIPIVKSTNEDSDTASSSGIATNSTNTSGTSTEEFALQATLEPHENKFLAEDGYYQTDGFGLNLSPNSDLCPANNCEFEIEDGQLRSDLSGGYVFDGRLKIGIESDEGTRSKIFDIYSKLDRVETLENDDGTTDYLKGEFNLGSEFEAIYNPDYSYTINNGTLTFEDDEGTLVLQGDR</sequence>
<dbReference type="GeneID" id="60422899"/>